<dbReference type="PANTHER" id="PTHR33098:SF53">
    <property type="entry name" value="OS05G0540900 PROTEIN"/>
    <property type="match status" value="1"/>
</dbReference>
<feature type="region of interest" description="Disordered" evidence="1">
    <location>
        <begin position="38"/>
        <end position="60"/>
    </location>
</feature>
<feature type="compositionally biased region" description="Gly residues" evidence="1">
    <location>
        <begin position="115"/>
        <end position="125"/>
    </location>
</feature>
<dbReference type="PANTHER" id="PTHR33098">
    <property type="entry name" value="COTTON FIBER (DUF761)"/>
    <property type="match status" value="1"/>
</dbReference>
<dbReference type="OrthoDB" id="1931904at2759"/>
<dbReference type="Gramene" id="NC1G0132860.1">
    <property type="protein sequence ID" value="NC1G0132860.1:cds"/>
    <property type="gene ID" value="NC1G0132860"/>
</dbReference>
<sequence>MLEESIPAIWASMHSWFTPTVLFVLLNLVIGTIIATSSGAGQKSSGTGQKSGDKPLARPPSMMERVRSINLHKQTVEDVPAVTVTKPAEPEEISAVEEIFRDGGQSGDGVAALSTGGGDGAGADDGGAAEETPVRRRRMKKWASEKLPATTGLVKEEQPNRRGESVRGHRRVEEFDDDSGGEEVDAKADDFINRFKQQLQLQRMESIMRHKEMLNRGR</sequence>
<feature type="compositionally biased region" description="Basic and acidic residues" evidence="1">
    <location>
        <begin position="154"/>
        <end position="173"/>
    </location>
</feature>
<keyword evidence="2" id="KW-0472">Membrane</keyword>
<feature type="domain" description="DUF4408" evidence="3">
    <location>
        <begin position="7"/>
        <end position="38"/>
    </location>
</feature>
<accession>A0A5K0VQU4</accession>
<keyword evidence="2" id="KW-0812">Transmembrane</keyword>
<dbReference type="Pfam" id="PF05553">
    <property type="entry name" value="DUF761"/>
    <property type="match status" value="1"/>
</dbReference>
<reference evidence="4" key="1">
    <citation type="submission" date="2019-09" db="EMBL/GenBank/DDBJ databases">
        <authorList>
            <person name="Zhang L."/>
        </authorList>
    </citation>
    <scope>NUCLEOTIDE SEQUENCE</scope>
</reference>
<feature type="region of interest" description="Disordered" evidence="1">
    <location>
        <begin position="103"/>
        <end position="184"/>
    </location>
</feature>
<dbReference type="AlphaFoldDB" id="A0A5K0VQU4"/>
<organism evidence="4">
    <name type="scientific">Nymphaea colorata</name>
    <name type="common">pocket water lily</name>
    <dbReference type="NCBI Taxonomy" id="210225"/>
    <lineage>
        <taxon>Eukaryota</taxon>
        <taxon>Viridiplantae</taxon>
        <taxon>Streptophyta</taxon>
        <taxon>Embryophyta</taxon>
        <taxon>Tracheophyta</taxon>
        <taxon>Spermatophyta</taxon>
        <taxon>Magnoliopsida</taxon>
        <taxon>Nymphaeales</taxon>
        <taxon>Nymphaeaceae</taxon>
        <taxon>Nymphaea</taxon>
    </lineage>
</organism>
<evidence type="ECO:0000259" key="3">
    <source>
        <dbReference type="Pfam" id="PF14364"/>
    </source>
</evidence>
<dbReference type="EMBL" id="LR721774">
    <property type="protein sequence ID" value="VVV43375.1"/>
    <property type="molecule type" value="Genomic_DNA"/>
</dbReference>
<protein>
    <recommendedName>
        <fullName evidence="3">DUF4408 domain-containing protein</fullName>
    </recommendedName>
</protein>
<dbReference type="OMA" id="LYSWFTP"/>
<dbReference type="Pfam" id="PF14364">
    <property type="entry name" value="DUF4408"/>
    <property type="match status" value="1"/>
</dbReference>
<dbReference type="InterPro" id="IPR008480">
    <property type="entry name" value="DUF761_pln"/>
</dbReference>
<evidence type="ECO:0000313" key="4">
    <source>
        <dbReference type="EMBL" id="VVV43375.1"/>
    </source>
</evidence>
<feature type="compositionally biased region" description="Low complexity" evidence="1">
    <location>
        <begin position="38"/>
        <end position="50"/>
    </location>
</feature>
<name>A0A5K0VQU4_9MAGN</name>
<feature type="compositionally biased region" description="Acidic residues" evidence="1">
    <location>
        <begin position="174"/>
        <end position="183"/>
    </location>
</feature>
<gene>
    <name evidence="4" type="ORF">NYM_LOCUS2103</name>
</gene>
<proteinExistence type="predicted"/>
<dbReference type="InterPro" id="IPR025520">
    <property type="entry name" value="DUF4408"/>
</dbReference>
<evidence type="ECO:0000256" key="1">
    <source>
        <dbReference type="SAM" id="MobiDB-lite"/>
    </source>
</evidence>
<feature type="transmembrane region" description="Helical" evidence="2">
    <location>
        <begin position="20"/>
        <end position="40"/>
    </location>
</feature>
<evidence type="ECO:0000256" key="2">
    <source>
        <dbReference type="SAM" id="Phobius"/>
    </source>
</evidence>
<keyword evidence="2" id="KW-1133">Transmembrane helix</keyword>